<comment type="caution">
    <text evidence="1">The sequence shown here is derived from an EMBL/GenBank/DDBJ whole genome shotgun (WGS) entry which is preliminary data.</text>
</comment>
<protein>
    <submittedName>
        <fullName evidence="1">Uncharacterized protein</fullName>
    </submittedName>
</protein>
<organism evidence="1 2">
    <name type="scientific">Kipferlia bialata</name>
    <dbReference type="NCBI Taxonomy" id="797122"/>
    <lineage>
        <taxon>Eukaryota</taxon>
        <taxon>Metamonada</taxon>
        <taxon>Carpediemonas-like organisms</taxon>
        <taxon>Kipferlia</taxon>
    </lineage>
</organism>
<proteinExistence type="predicted"/>
<dbReference type="Proteomes" id="UP000265618">
    <property type="component" value="Unassembled WGS sequence"/>
</dbReference>
<keyword evidence="2" id="KW-1185">Reference proteome</keyword>
<gene>
    <name evidence="1" type="ORF">KIPB_002713</name>
</gene>
<dbReference type="EMBL" id="BDIP01000474">
    <property type="protein sequence ID" value="GCA62309.1"/>
    <property type="molecule type" value="Genomic_DNA"/>
</dbReference>
<name>A0A391NUJ8_9EUKA</name>
<reference evidence="1 2" key="1">
    <citation type="journal article" date="2018" name="PLoS ONE">
        <title>The draft genome of Kipferlia bialata reveals reductive genome evolution in fornicate parasites.</title>
        <authorList>
            <person name="Tanifuji G."/>
            <person name="Takabayashi S."/>
            <person name="Kume K."/>
            <person name="Takagi M."/>
            <person name="Nakayama T."/>
            <person name="Kamikawa R."/>
            <person name="Inagaki Y."/>
            <person name="Hashimoto T."/>
        </authorList>
    </citation>
    <scope>NUCLEOTIDE SEQUENCE [LARGE SCALE GENOMIC DNA]</scope>
    <source>
        <strain evidence="1">NY0173</strain>
    </source>
</reference>
<evidence type="ECO:0000313" key="2">
    <source>
        <dbReference type="Proteomes" id="UP000265618"/>
    </source>
</evidence>
<sequence length="148" mass="16415">MFKDRDPPLNFVYRDMVCCLLPDNSDEGSQHILSFSPSSGFSPIATDSEYCDTYAILKDAVCLMFHYDEVVVLDPVSGALSPVETSIRGLVRHGAWHQPDWNDWNMSTINSLQINPTTIVLIHDGAIVVADIDLEALDELLSLAFVVT</sequence>
<accession>A0A391NUJ8</accession>
<dbReference type="AlphaFoldDB" id="A0A391NUJ8"/>
<evidence type="ECO:0000313" key="1">
    <source>
        <dbReference type="EMBL" id="GCA62309.1"/>
    </source>
</evidence>